<dbReference type="InterPro" id="IPR029066">
    <property type="entry name" value="PLP-binding_barrel"/>
</dbReference>
<dbReference type="NCBIfam" id="TIGR00044">
    <property type="entry name" value="YggS family pyridoxal phosphate-dependent enzyme"/>
    <property type="match status" value="1"/>
</dbReference>
<dbReference type="Pfam" id="PF01168">
    <property type="entry name" value="Ala_racemase_N"/>
    <property type="match status" value="1"/>
</dbReference>
<comment type="similarity">
    <text evidence="2 4">Belongs to the pyridoxal phosphate-binding protein YggS/PROSC family.</text>
</comment>
<proteinExistence type="inferred from homology"/>
<evidence type="ECO:0000256" key="1">
    <source>
        <dbReference type="ARBA" id="ARBA00022898"/>
    </source>
</evidence>
<dbReference type="InterPro" id="IPR011078">
    <property type="entry name" value="PyrdxlP_homeostasis"/>
</dbReference>
<name>A0A1J5E694_9BACT</name>
<sequence length="222" mass="24831">MNLQANITQIKQRINQALKASDKGQDEVALVVVTKSVAIDTIKTAIAEGVENIGENRIQDAKIKYQEIGNSVKWHMIGHLQRNKVRDAVKIFDIIHSVDSLRIAGAINEEAFQQNKIQDVLIQVNTSGEKTKYGLSPSEADVFFGKVNEFPYLNIKGLMTIGPLSDELVQIRGCFQQLFQLYHSLKADGFSFAYLSMGMSDDFELAIHEGSNMVRIGRAIFR</sequence>
<keyword evidence="1 2" id="KW-0663">Pyridoxal phosphate</keyword>
<comment type="cofactor">
    <cofactor evidence="3">
        <name>pyridoxal 5'-phosphate</name>
        <dbReference type="ChEBI" id="CHEBI:597326"/>
    </cofactor>
</comment>
<evidence type="ECO:0000256" key="3">
    <source>
        <dbReference type="PIRSR" id="PIRSR004848-1"/>
    </source>
</evidence>
<dbReference type="FunFam" id="3.20.20.10:FF:000018">
    <property type="entry name" value="Pyridoxal phosphate homeostasis protein"/>
    <property type="match status" value="1"/>
</dbReference>
<organism evidence="6 7">
    <name type="scientific">Candidatus Desantisbacteria bacterium CG2_30_40_21</name>
    <dbReference type="NCBI Taxonomy" id="1817895"/>
    <lineage>
        <taxon>Bacteria</taxon>
        <taxon>Candidatus Desantisiibacteriota</taxon>
    </lineage>
</organism>
<reference evidence="6 7" key="1">
    <citation type="journal article" date="2016" name="Environ. Microbiol.">
        <title>Genomic resolution of a cold subsurface aquifer community provides metabolic insights for novel microbes adapted to high CO concentrations.</title>
        <authorList>
            <person name="Probst A.J."/>
            <person name="Castelle C.J."/>
            <person name="Singh A."/>
            <person name="Brown C.T."/>
            <person name="Anantharaman K."/>
            <person name="Sharon I."/>
            <person name="Hug L.A."/>
            <person name="Burstein D."/>
            <person name="Emerson J.B."/>
            <person name="Thomas B.C."/>
            <person name="Banfield J.F."/>
        </authorList>
    </citation>
    <scope>NUCLEOTIDE SEQUENCE [LARGE SCALE GENOMIC DNA]</scope>
    <source>
        <strain evidence="6">CG2_30_40_21</strain>
    </source>
</reference>
<evidence type="ECO:0000313" key="7">
    <source>
        <dbReference type="Proteomes" id="UP000183085"/>
    </source>
</evidence>
<comment type="function">
    <text evidence="2">Pyridoxal 5'-phosphate (PLP)-binding protein, which is involved in PLP homeostasis.</text>
</comment>
<feature type="modified residue" description="N6-(pyridoxal phosphate)lysine" evidence="2 3">
    <location>
        <position position="35"/>
    </location>
</feature>
<dbReference type="PANTHER" id="PTHR10146">
    <property type="entry name" value="PROLINE SYNTHETASE CO-TRANSCRIBED BACTERIAL HOMOLOG PROTEIN"/>
    <property type="match status" value="1"/>
</dbReference>
<accession>A0A1J5E694</accession>
<gene>
    <name evidence="6" type="ORF">AUJ95_07015</name>
</gene>
<evidence type="ECO:0000256" key="2">
    <source>
        <dbReference type="HAMAP-Rule" id="MF_02087"/>
    </source>
</evidence>
<dbReference type="Gene3D" id="3.20.20.10">
    <property type="entry name" value="Alanine racemase"/>
    <property type="match status" value="1"/>
</dbReference>
<dbReference type="PANTHER" id="PTHR10146:SF14">
    <property type="entry name" value="PYRIDOXAL PHOSPHATE HOMEOSTASIS PROTEIN"/>
    <property type="match status" value="1"/>
</dbReference>
<dbReference type="InterPro" id="IPR001608">
    <property type="entry name" value="Ala_racemase_N"/>
</dbReference>
<dbReference type="SUPFAM" id="SSF51419">
    <property type="entry name" value="PLP-binding barrel"/>
    <property type="match status" value="1"/>
</dbReference>
<evidence type="ECO:0000256" key="4">
    <source>
        <dbReference type="RuleBase" id="RU004514"/>
    </source>
</evidence>
<dbReference type="GO" id="GO:0030170">
    <property type="term" value="F:pyridoxal phosphate binding"/>
    <property type="evidence" value="ECO:0007669"/>
    <property type="project" value="UniProtKB-UniRule"/>
</dbReference>
<dbReference type="EMBL" id="MNYI01000184">
    <property type="protein sequence ID" value="OIP38240.1"/>
    <property type="molecule type" value="Genomic_DNA"/>
</dbReference>
<evidence type="ECO:0000259" key="5">
    <source>
        <dbReference type="Pfam" id="PF01168"/>
    </source>
</evidence>
<protein>
    <recommendedName>
        <fullName evidence="2">Pyridoxal phosphate homeostasis protein</fullName>
        <shortName evidence="2">PLP homeostasis protein</shortName>
    </recommendedName>
</protein>
<dbReference type="AlphaFoldDB" id="A0A1J5E694"/>
<dbReference type="HAMAP" id="MF_02087">
    <property type="entry name" value="PLP_homeostasis"/>
    <property type="match status" value="1"/>
</dbReference>
<dbReference type="Proteomes" id="UP000183085">
    <property type="component" value="Unassembled WGS sequence"/>
</dbReference>
<comment type="caution">
    <text evidence="6">The sequence shown here is derived from an EMBL/GenBank/DDBJ whole genome shotgun (WGS) entry which is preliminary data.</text>
</comment>
<feature type="domain" description="Alanine racemase N-terminal" evidence="5">
    <location>
        <begin position="8"/>
        <end position="221"/>
    </location>
</feature>
<dbReference type="STRING" id="1817895.AUJ95_07015"/>
<dbReference type="CDD" id="cd00635">
    <property type="entry name" value="PLPDE_III_YBL036c_like"/>
    <property type="match status" value="1"/>
</dbReference>
<evidence type="ECO:0000313" key="6">
    <source>
        <dbReference type="EMBL" id="OIP38240.1"/>
    </source>
</evidence>
<dbReference type="PIRSF" id="PIRSF004848">
    <property type="entry name" value="YBL036c_PLPDEIII"/>
    <property type="match status" value="1"/>
</dbReference>